<name>A0A1Z5JEU6_FISSO</name>
<protein>
    <recommendedName>
        <fullName evidence="1">Thioredoxin domain-containing protein</fullName>
    </recommendedName>
</protein>
<dbReference type="Pfam" id="PF13905">
    <property type="entry name" value="Thioredoxin_8"/>
    <property type="match status" value="1"/>
</dbReference>
<dbReference type="GO" id="GO:0004791">
    <property type="term" value="F:thioredoxin-disulfide reductase (NADPH) activity"/>
    <property type="evidence" value="ECO:0007669"/>
    <property type="project" value="TreeGrafter"/>
</dbReference>
<dbReference type="OrthoDB" id="189920at2759"/>
<comment type="caution">
    <text evidence="2">The sequence shown here is derived from an EMBL/GenBank/DDBJ whole genome shotgun (WGS) entry which is preliminary data.</text>
</comment>
<dbReference type="InterPro" id="IPR012336">
    <property type="entry name" value="Thioredoxin-like_fold"/>
</dbReference>
<gene>
    <name evidence="2" type="ORF">FisN_2Hh233</name>
</gene>
<keyword evidence="3" id="KW-1185">Reference proteome</keyword>
<dbReference type="PANTHER" id="PTHR46472">
    <property type="entry name" value="NUCLEOREDOXIN"/>
    <property type="match status" value="1"/>
</dbReference>
<dbReference type="Gene3D" id="3.40.30.10">
    <property type="entry name" value="Glutaredoxin"/>
    <property type="match status" value="1"/>
</dbReference>
<dbReference type="Proteomes" id="UP000198406">
    <property type="component" value="Unassembled WGS sequence"/>
</dbReference>
<feature type="domain" description="Thioredoxin" evidence="1">
    <location>
        <begin position="13"/>
        <end position="178"/>
    </location>
</feature>
<sequence>MDTLLFSATAAIALAMKRTAAFSVETMSAQSLANRFPSLTEFSEKQKPVKIVGLLFSAGWCPDCQKDVPKVETVVQAAKANDASNLAIYYVSSDRSAEEMMKSCNHSVFQSIPYENGLERSALKRHFKTCAAVERQEVGVEDRQFGVPTLILLDQASGRVLTTDGVSDCVRHVDTPEKAMDKWKALLET</sequence>
<dbReference type="SUPFAM" id="SSF52833">
    <property type="entry name" value="Thioredoxin-like"/>
    <property type="match status" value="1"/>
</dbReference>
<evidence type="ECO:0000313" key="3">
    <source>
        <dbReference type="Proteomes" id="UP000198406"/>
    </source>
</evidence>
<dbReference type="EMBL" id="BDSP01000051">
    <property type="protein sequence ID" value="GAX12402.1"/>
    <property type="molecule type" value="Genomic_DNA"/>
</dbReference>
<dbReference type="AlphaFoldDB" id="A0A1Z5JEU6"/>
<dbReference type="InterPro" id="IPR013766">
    <property type="entry name" value="Thioredoxin_domain"/>
</dbReference>
<evidence type="ECO:0000313" key="2">
    <source>
        <dbReference type="EMBL" id="GAX12402.1"/>
    </source>
</evidence>
<dbReference type="GO" id="GO:0031397">
    <property type="term" value="P:negative regulation of protein ubiquitination"/>
    <property type="evidence" value="ECO:0007669"/>
    <property type="project" value="TreeGrafter"/>
</dbReference>
<proteinExistence type="predicted"/>
<dbReference type="InParanoid" id="A0A1Z5JEU6"/>
<reference evidence="2 3" key="1">
    <citation type="journal article" date="2015" name="Plant Cell">
        <title>Oil accumulation by the oleaginous diatom Fistulifera solaris as revealed by the genome and transcriptome.</title>
        <authorList>
            <person name="Tanaka T."/>
            <person name="Maeda Y."/>
            <person name="Veluchamy A."/>
            <person name="Tanaka M."/>
            <person name="Abida H."/>
            <person name="Marechal E."/>
            <person name="Bowler C."/>
            <person name="Muto M."/>
            <person name="Sunaga Y."/>
            <person name="Tanaka M."/>
            <person name="Yoshino T."/>
            <person name="Taniguchi T."/>
            <person name="Fukuda Y."/>
            <person name="Nemoto M."/>
            <person name="Matsumoto M."/>
            <person name="Wong P.S."/>
            <person name="Aburatani S."/>
            <person name="Fujibuchi W."/>
        </authorList>
    </citation>
    <scope>NUCLEOTIDE SEQUENCE [LARGE SCALE GENOMIC DNA]</scope>
    <source>
        <strain evidence="2 3">JPCC DA0580</strain>
    </source>
</reference>
<dbReference type="GO" id="GO:0005634">
    <property type="term" value="C:nucleus"/>
    <property type="evidence" value="ECO:0007669"/>
    <property type="project" value="TreeGrafter"/>
</dbReference>
<dbReference type="PROSITE" id="PS51352">
    <property type="entry name" value="THIOREDOXIN_2"/>
    <property type="match status" value="1"/>
</dbReference>
<dbReference type="PANTHER" id="PTHR46472:SF1">
    <property type="entry name" value="NUCLEOREDOXIN"/>
    <property type="match status" value="1"/>
</dbReference>
<dbReference type="GO" id="GO:0030178">
    <property type="term" value="P:negative regulation of Wnt signaling pathway"/>
    <property type="evidence" value="ECO:0007669"/>
    <property type="project" value="TreeGrafter"/>
</dbReference>
<dbReference type="InterPro" id="IPR036249">
    <property type="entry name" value="Thioredoxin-like_sf"/>
</dbReference>
<organism evidence="2 3">
    <name type="scientific">Fistulifera solaris</name>
    <name type="common">Oleaginous diatom</name>
    <dbReference type="NCBI Taxonomy" id="1519565"/>
    <lineage>
        <taxon>Eukaryota</taxon>
        <taxon>Sar</taxon>
        <taxon>Stramenopiles</taxon>
        <taxon>Ochrophyta</taxon>
        <taxon>Bacillariophyta</taxon>
        <taxon>Bacillariophyceae</taxon>
        <taxon>Bacillariophycidae</taxon>
        <taxon>Naviculales</taxon>
        <taxon>Naviculaceae</taxon>
        <taxon>Fistulifera</taxon>
    </lineage>
</organism>
<accession>A0A1Z5JEU6</accession>
<evidence type="ECO:0000259" key="1">
    <source>
        <dbReference type="PROSITE" id="PS51352"/>
    </source>
</evidence>